<reference evidence="3" key="2">
    <citation type="submission" date="2015-07" db="EMBL/GenBank/DDBJ databases">
        <title>Contrasting host-pathogen interactions and genome evolution in two generalist and specialist microsporidian pathogens of mosquitoes.</title>
        <authorList>
            <consortium name="The Broad Institute Genomics Platform"/>
            <consortium name="The Broad Institute Genome Sequencing Center for Infectious Disease"/>
            <person name="Cuomo C.A."/>
            <person name="Sanscrainte N.D."/>
            <person name="Goldberg J.M."/>
            <person name="Heiman D."/>
            <person name="Young S."/>
            <person name="Zeng Q."/>
            <person name="Becnel J.J."/>
            <person name="Birren B.W."/>
        </authorList>
    </citation>
    <scope>NUCLEOTIDE SEQUENCE [LARGE SCALE GENOMIC DNA]</scope>
    <source>
        <strain evidence="3">USNM 41457</strain>
    </source>
</reference>
<keyword evidence="1" id="KW-0472">Membrane</keyword>
<gene>
    <name evidence="2" type="ORF">EDEG_01010</name>
</gene>
<dbReference type="VEuPathDB" id="MicrosporidiaDB:EDEG_01010"/>
<protein>
    <submittedName>
        <fullName evidence="2">Uncharacterized protein</fullName>
    </submittedName>
</protein>
<dbReference type="HOGENOM" id="CLU_663969_0_0_1"/>
<dbReference type="InParanoid" id="J8ZYN6"/>
<dbReference type="Proteomes" id="UP000003163">
    <property type="component" value="Unassembled WGS sequence"/>
</dbReference>
<dbReference type="OrthoDB" id="2192073at2759"/>
<evidence type="ECO:0000256" key="1">
    <source>
        <dbReference type="SAM" id="Phobius"/>
    </source>
</evidence>
<keyword evidence="1" id="KW-1133">Transmembrane helix</keyword>
<accession>J8ZYN6</accession>
<organism evidence="2 3">
    <name type="scientific">Edhazardia aedis (strain USNM 41457)</name>
    <name type="common">Microsporidian parasite</name>
    <dbReference type="NCBI Taxonomy" id="1003232"/>
    <lineage>
        <taxon>Eukaryota</taxon>
        <taxon>Fungi</taxon>
        <taxon>Fungi incertae sedis</taxon>
        <taxon>Microsporidia</taxon>
        <taxon>Edhazardia</taxon>
    </lineage>
</organism>
<dbReference type="AlphaFoldDB" id="J8ZYN6"/>
<evidence type="ECO:0000313" key="3">
    <source>
        <dbReference type="Proteomes" id="UP000003163"/>
    </source>
</evidence>
<comment type="caution">
    <text evidence="2">The sequence shown here is derived from an EMBL/GenBank/DDBJ whole genome shotgun (WGS) entry which is preliminary data.</text>
</comment>
<name>J8ZYN6_EDHAE</name>
<sequence>MWFNGILFSYSNNKILRYKRRCILLCRFYDAKIIICDVFTTFIWFIQLTCNNMILLRFNFCQQFHKRNISKTNIITCNSKNYKKYLESAINKNQNFLSSIISMANQIFIKIKVILPLICLSNIYGYKFNILNLEPEINHCFDKEGTAIIPIHVHLDGMAAMSIGNSMGMSTQTAVEVFFGKIFDSINKDLQPFGIQIRGLFYQIILQSFPIIYDLRMCPEIDPATARSHIATSTLTKLSKLNLVRQAGTMNGDLAKKEDFEDVEDEKNKTPINLGSKNIIKSISLKRRSEPQTEGIGNRIYVFFCPDKMFGTLFSSRQQTDCTSTAGFVYGPLPILEKTIRKNIVPIFLRNNISDTNFSKNACIFASKCFEFARDLKSIRHISDEKFILKNGQKVGEHDLFDDIYVQKYLSKYN</sequence>
<keyword evidence="1" id="KW-0812">Transmembrane</keyword>
<dbReference type="EMBL" id="AFBI03000013">
    <property type="protein sequence ID" value="EJW04788.1"/>
    <property type="molecule type" value="Genomic_DNA"/>
</dbReference>
<reference evidence="2 3" key="1">
    <citation type="submission" date="2011-08" db="EMBL/GenBank/DDBJ databases">
        <authorList>
            <person name="Liu Z.J."/>
            <person name="Shi F.L."/>
            <person name="Lu J.Q."/>
            <person name="Li M."/>
            <person name="Wang Z.L."/>
        </authorList>
    </citation>
    <scope>NUCLEOTIDE SEQUENCE [LARGE SCALE GENOMIC DNA]</scope>
    <source>
        <strain evidence="2 3">USNM 41457</strain>
    </source>
</reference>
<keyword evidence="3" id="KW-1185">Reference proteome</keyword>
<feature type="transmembrane region" description="Helical" evidence="1">
    <location>
        <begin position="24"/>
        <end position="46"/>
    </location>
</feature>
<evidence type="ECO:0000313" key="2">
    <source>
        <dbReference type="EMBL" id="EJW04788.1"/>
    </source>
</evidence>
<proteinExistence type="predicted"/>